<sequence length="47" mass="5353">MSGQVQSDEIYDYIKEQMNDRRIPGLQLAIVRDNKIVKAANYGLANI</sequence>
<dbReference type="PATRIC" id="fig|1129794.4.peg.2158"/>
<reference evidence="1 2" key="1">
    <citation type="journal article" date="2013" name="Genome Announc.">
        <title>Complete Genome Sequence of Glaciecola psychrophila Strain 170T.</title>
        <authorList>
            <person name="Yin J."/>
            <person name="Chen J."/>
            <person name="Liu G."/>
            <person name="Yu Y."/>
            <person name="Song L."/>
            <person name="Wang X."/>
            <person name="Qu X."/>
        </authorList>
    </citation>
    <scope>NUCLEOTIDE SEQUENCE [LARGE SCALE GENOMIC DNA]</scope>
    <source>
        <strain evidence="1 2">170</strain>
    </source>
</reference>
<evidence type="ECO:0000313" key="1">
    <source>
        <dbReference type="EMBL" id="AGH44290.1"/>
    </source>
</evidence>
<dbReference type="EMBL" id="CP003837">
    <property type="protein sequence ID" value="AGH44290.1"/>
    <property type="molecule type" value="Genomic_DNA"/>
</dbReference>
<name>M4RKZ1_9ALTE</name>
<evidence type="ECO:0000313" key="2">
    <source>
        <dbReference type="Proteomes" id="UP000011864"/>
    </source>
</evidence>
<keyword evidence="2" id="KW-1185">Reference proteome</keyword>
<proteinExistence type="predicted"/>
<gene>
    <name evidence="1" type="ORF">C427_2181</name>
</gene>
<protein>
    <submittedName>
        <fullName evidence="1">Beta-lactamase</fullName>
    </submittedName>
</protein>
<organism evidence="1 2">
    <name type="scientific">Paraglaciecola psychrophila 170</name>
    <dbReference type="NCBI Taxonomy" id="1129794"/>
    <lineage>
        <taxon>Bacteria</taxon>
        <taxon>Pseudomonadati</taxon>
        <taxon>Pseudomonadota</taxon>
        <taxon>Gammaproteobacteria</taxon>
        <taxon>Alteromonadales</taxon>
        <taxon>Alteromonadaceae</taxon>
        <taxon>Paraglaciecola</taxon>
    </lineage>
</organism>
<dbReference type="AlphaFoldDB" id="M4RKZ1"/>
<dbReference type="InterPro" id="IPR012338">
    <property type="entry name" value="Beta-lactam/transpept-like"/>
</dbReference>
<dbReference type="STRING" id="1129794.C427_2181"/>
<dbReference type="SUPFAM" id="SSF56601">
    <property type="entry name" value="beta-lactamase/transpeptidase-like"/>
    <property type="match status" value="1"/>
</dbReference>
<dbReference type="KEGG" id="gps:C427_2181"/>
<dbReference type="Proteomes" id="UP000011864">
    <property type="component" value="Chromosome"/>
</dbReference>
<dbReference type="HOGENOM" id="CLU_3171252_0_0_6"/>
<accession>M4RKZ1</accession>
<dbReference type="Gene3D" id="3.40.710.10">
    <property type="entry name" value="DD-peptidase/beta-lactamase superfamily"/>
    <property type="match status" value="1"/>
</dbReference>